<gene>
    <name evidence="2" type="ORF">CK203_115143</name>
</gene>
<dbReference type="InterPro" id="IPR004242">
    <property type="entry name" value="Transposase_21"/>
</dbReference>
<dbReference type="AlphaFoldDB" id="A0A438D3N7"/>
<dbReference type="EMBL" id="QGNW01001813">
    <property type="protein sequence ID" value="RVW30064.1"/>
    <property type="molecule type" value="Genomic_DNA"/>
</dbReference>
<dbReference type="Pfam" id="PF02992">
    <property type="entry name" value="Transposase_21"/>
    <property type="match status" value="1"/>
</dbReference>
<reference evidence="2 3" key="1">
    <citation type="journal article" date="2018" name="PLoS Genet.">
        <title>Population sequencing reveals clonal diversity and ancestral inbreeding in the grapevine cultivar Chardonnay.</title>
        <authorList>
            <person name="Roach M.J."/>
            <person name="Johnson D.L."/>
            <person name="Bohlmann J."/>
            <person name="van Vuuren H.J."/>
            <person name="Jones S.J."/>
            <person name="Pretorius I.S."/>
            <person name="Schmidt S.A."/>
            <person name="Borneman A.R."/>
        </authorList>
    </citation>
    <scope>NUCLEOTIDE SEQUENCE [LARGE SCALE GENOMIC DNA]</scope>
    <source>
        <strain evidence="3">cv. Chardonnay</strain>
        <tissue evidence="2">Leaf</tissue>
    </source>
</reference>
<protein>
    <recommendedName>
        <fullName evidence="1">DUF4218 domain-containing protein</fullName>
    </recommendedName>
</protein>
<evidence type="ECO:0000313" key="3">
    <source>
        <dbReference type="Proteomes" id="UP000288805"/>
    </source>
</evidence>
<dbReference type="InterPro" id="IPR025452">
    <property type="entry name" value="DUF4218"/>
</dbReference>
<evidence type="ECO:0000259" key="1">
    <source>
        <dbReference type="Pfam" id="PF13960"/>
    </source>
</evidence>
<accession>A0A438D3N7</accession>
<proteinExistence type="predicted"/>
<sequence length="264" mass="30525">MRHPSDSPSWKLVDHRWPDFALEPRNLRLAISADGPRQPGNDIDVYLAPLLDDLKMLWDVGVECYDVHQQELKDIACLICGEDTFSHRLKHGKKNSYTGKTKDGLNSRLDLLEMGLSKVVDVSALDKLQNDLVVTLCLLEKCFPPSFFDIMLHRTVHLARREHMEWLKLKNPHQSKRQKWLQDEHLRTFTYWLRKKAHGPSHYVSKYHGYVINGCRYHTKERDDLRATQNSGVSIVASTMEIASAKDQNPVFGELCFYGIITEI</sequence>
<feature type="domain" description="DUF4218" evidence="1">
    <location>
        <begin position="117"/>
        <end position="197"/>
    </location>
</feature>
<dbReference type="PANTHER" id="PTHR48258:SF9">
    <property type="entry name" value="OS01G0348150 PROTEIN"/>
    <property type="match status" value="1"/>
</dbReference>
<comment type="caution">
    <text evidence="2">The sequence shown here is derived from an EMBL/GenBank/DDBJ whole genome shotgun (WGS) entry which is preliminary data.</text>
</comment>
<dbReference type="Proteomes" id="UP000288805">
    <property type="component" value="Unassembled WGS sequence"/>
</dbReference>
<name>A0A438D3N7_VITVI</name>
<organism evidence="2 3">
    <name type="scientific">Vitis vinifera</name>
    <name type="common">Grape</name>
    <dbReference type="NCBI Taxonomy" id="29760"/>
    <lineage>
        <taxon>Eukaryota</taxon>
        <taxon>Viridiplantae</taxon>
        <taxon>Streptophyta</taxon>
        <taxon>Embryophyta</taxon>
        <taxon>Tracheophyta</taxon>
        <taxon>Spermatophyta</taxon>
        <taxon>Magnoliopsida</taxon>
        <taxon>eudicotyledons</taxon>
        <taxon>Gunneridae</taxon>
        <taxon>Pentapetalae</taxon>
        <taxon>rosids</taxon>
        <taxon>Vitales</taxon>
        <taxon>Vitaceae</taxon>
        <taxon>Viteae</taxon>
        <taxon>Vitis</taxon>
    </lineage>
</organism>
<dbReference type="PANTHER" id="PTHR48258">
    <property type="entry name" value="DUF4218 DOMAIN-CONTAINING PROTEIN-RELATED"/>
    <property type="match status" value="1"/>
</dbReference>
<evidence type="ECO:0000313" key="2">
    <source>
        <dbReference type="EMBL" id="RVW30064.1"/>
    </source>
</evidence>
<dbReference type="Pfam" id="PF13960">
    <property type="entry name" value="DUF4218"/>
    <property type="match status" value="1"/>
</dbReference>